<reference evidence="2" key="1">
    <citation type="journal article" date="2022" name="Nat. Commun.">
        <title>Chromosome evolution and the genetic basis of agronomically important traits in greater yam.</title>
        <authorList>
            <person name="Bredeson J.V."/>
            <person name="Lyons J.B."/>
            <person name="Oniyinde I.O."/>
            <person name="Okereke N.R."/>
            <person name="Kolade O."/>
            <person name="Nnabue I."/>
            <person name="Nwadili C.O."/>
            <person name="Hribova E."/>
            <person name="Parker M."/>
            <person name="Nwogha J."/>
            <person name="Shu S."/>
            <person name="Carlson J."/>
            <person name="Kariba R."/>
            <person name="Muthemba S."/>
            <person name="Knop K."/>
            <person name="Barton G.J."/>
            <person name="Sherwood A.V."/>
            <person name="Lopez-Montes A."/>
            <person name="Asiedu R."/>
            <person name="Jamnadass R."/>
            <person name="Muchugi A."/>
            <person name="Goodstein D."/>
            <person name="Egesi C.N."/>
            <person name="Featherston J."/>
            <person name="Asfaw A."/>
            <person name="Simpson G.G."/>
            <person name="Dolezel J."/>
            <person name="Hendre P.S."/>
            <person name="Van Deynze A."/>
            <person name="Kumar P.L."/>
            <person name="Obidiegwu J.E."/>
            <person name="Bhattacharjee R."/>
            <person name="Rokhsar D.S."/>
        </authorList>
    </citation>
    <scope>NUCLEOTIDE SEQUENCE [LARGE SCALE GENOMIC DNA]</scope>
    <source>
        <strain evidence="2">cv. TDa95/00328</strain>
    </source>
</reference>
<organism evidence="1 2">
    <name type="scientific">Dioscorea alata</name>
    <name type="common">Purple yam</name>
    <dbReference type="NCBI Taxonomy" id="55571"/>
    <lineage>
        <taxon>Eukaryota</taxon>
        <taxon>Viridiplantae</taxon>
        <taxon>Streptophyta</taxon>
        <taxon>Embryophyta</taxon>
        <taxon>Tracheophyta</taxon>
        <taxon>Spermatophyta</taxon>
        <taxon>Magnoliopsida</taxon>
        <taxon>Liliopsida</taxon>
        <taxon>Dioscoreales</taxon>
        <taxon>Dioscoreaceae</taxon>
        <taxon>Dioscorea</taxon>
    </lineage>
</organism>
<dbReference type="EMBL" id="CM037021">
    <property type="protein sequence ID" value="KAH7669765.1"/>
    <property type="molecule type" value="Genomic_DNA"/>
</dbReference>
<evidence type="ECO:0000313" key="1">
    <source>
        <dbReference type="EMBL" id="KAH7669765.1"/>
    </source>
</evidence>
<protein>
    <submittedName>
        <fullName evidence="1">Uncharacterized protein</fullName>
    </submittedName>
</protein>
<keyword evidence="2" id="KW-1185">Reference proteome</keyword>
<proteinExistence type="predicted"/>
<evidence type="ECO:0000313" key="2">
    <source>
        <dbReference type="Proteomes" id="UP000827976"/>
    </source>
</evidence>
<comment type="caution">
    <text evidence="1">The sequence shown here is derived from an EMBL/GenBank/DDBJ whole genome shotgun (WGS) entry which is preliminary data.</text>
</comment>
<accession>A0ACB7V8H7</accession>
<gene>
    <name evidence="1" type="ORF">IHE45_11G099300</name>
</gene>
<name>A0ACB7V8H7_DIOAL</name>
<dbReference type="Proteomes" id="UP000827976">
    <property type="component" value="Chromosome 11"/>
</dbReference>
<sequence length="112" mass="12203">MSSSGPIGLVTHGVSRKRKDRCSSDPSEPASTNWLLAGYLAHEFLTKGTLLGRVCVSDPSKPDPITKPNPKPELEKAKALREYADVAKLMKVDGVHIPGIVNPTQLARWLQM</sequence>